<keyword evidence="2" id="KW-1133">Transmembrane helix</keyword>
<feature type="region of interest" description="Disordered" evidence="1">
    <location>
        <begin position="154"/>
        <end position="339"/>
    </location>
</feature>
<feature type="compositionally biased region" description="Low complexity" evidence="1">
    <location>
        <begin position="181"/>
        <end position="196"/>
    </location>
</feature>
<geneLocation type="plasmid" evidence="3">
    <name>unnamed17</name>
</geneLocation>
<feature type="compositionally biased region" description="Polar residues" evidence="1">
    <location>
        <begin position="317"/>
        <end position="339"/>
    </location>
</feature>
<keyword evidence="2" id="KW-0812">Transmembrane</keyword>
<evidence type="ECO:0008006" key="5">
    <source>
        <dbReference type="Google" id="ProtNLM"/>
    </source>
</evidence>
<dbReference type="EMBL" id="JTHE03000057">
    <property type="protein sequence ID" value="MCM1983164.1"/>
    <property type="molecule type" value="Genomic_DNA"/>
</dbReference>
<keyword evidence="4" id="KW-1185">Reference proteome</keyword>
<reference evidence="3 4" key="1">
    <citation type="journal article" date="2015" name="Genome Announc.">
        <title>Draft Genome Sequence of Filamentous Marine Cyanobacterium Lyngbya confervoides Strain BDU141951.</title>
        <authorList>
            <person name="Chandrababunaidu M.M."/>
            <person name="Sen D."/>
            <person name="Tripathy S."/>
        </authorList>
    </citation>
    <scope>NUCLEOTIDE SEQUENCE [LARGE SCALE GENOMIC DNA]</scope>
    <source>
        <strain evidence="3 4">BDU141951</strain>
    </source>
</reference>
<gene>
    <name evidence="3" type="ORF">QQ91_0010055</name>
</gene>
<evidence type="ECO:0000256" key="1">
    <source>
        <dbReference type="SAM" id="MobiDB-lite"/>
    </source>
</evidence>
<organism evidence="3 4">
    <name type="scientific">Lyngbya confervoides BDU141951</name>
    <dbReference type="NCBI Taxonomy" id="1574623"/>
    <lineage>
        <taxon>Bacteria</taxon>
        <taxon>Bacillati</taxon>
        <taxon>Cyanobacteriota</taxon>
        <taxon>Cyanophyceae</taxon>
        <taxon>Oscillatoriophycideae</taxon>
        <taxon>Oscillatoriales</taxon>
        <taxon>Microcoleaceae</taxon>
        <taxon>Lyngbya</taxon>
    </lineage>
</organism>
<dbReference type="Proteomes" id="UP000031561">
    <property type="component" value="Unassembled WGS sequence"/>
</dbReference>
<feature type="compositionally biased region" description="Pro residues" evidence="1">
    <location>
        <begin position="197"/>
        <end position="214"/>
    </location>
</feature>
<sequence>MNGMQQDHQPRAFPGDEADFTGSRIETAPVEPAAEANGHTANGQGDDEIPYEERAQFAGVEADDDDELVTTDELIEAPSSAADRGVENSPLTRLSFVGSALGAIALIIWMFSGFFTGGNQQAQESEAESPLPAESASAFGEDDRMRAELALIEQARSQPEQRLAETPQRPTSEAEEETPAEADAPPTTPPTRVSRPTPAPTPTRPAATPPPEPAASPTVRPSSVAEEAEEVDPLEQWARLSEAGAAGADVALVPEPEIDEPAGDTEQQQPTRGNPNARRQSPRSDSEALPFPAATVGDDPVPLLNEGGISNKEAEPATSQNPNAEVRLASSSPGATGIIQQRPVTPAAGEAAEMDQLQQVAIGESAPGTVIVPVVYAGGEVSARGRFVIELTEPLRDIDGEVALAAGTVLITQLTEILDANILRQQVVAIVYRDEQGQVRQEAIEPGVLMVRGEDNRPLVAQVRNDDGGSDLGDDVLVGALSALGNIGAVLNAPDAVTTATSEAAGGTSSTSTTTTVTSGQEDDLVAAALEGFFTPVSERVAERFEQQRQNTSSPYLFVPEGQAVSVFVNGVLEVAQ</sequence>
<feature type="region of interest" description="Disordered" evidence="1">
    <location>
        <begin position="500"/>
        <end position="519"/>
    </location>
</feature>
<dbReference type="AlphaFoldDB" id="A0ABD4T3U7"/>
<comment type="caution">
    <text evidence="3">The sequence shown here is derived from an EMBL/GenBank/DDBJ whole genome shotgun (WGS) entry which is preliminary data.</text>
</comment>
<keyword evidence="3" id="KW-0614">Plasmid</keyword>
<keyword evidence="2" id="KW-0472">Membrane</keyword>
<name>A0ABD4T3U7_9CYAN</name>
<proteinExistence type="predicted"/>
<accession>A0ABD4T3U7</accession>
<feature type="transmembrane region" description="Helical" evidence="2">
    <location>
        <begin position="94"/>
        <end position="115"/>
    </location>
</feature>
<protein>
    <recommendedName>
        <fullName evidence="5">TrbI/VirB10 family protein</fullName>
    </recommendedName>
</protein>
<evidence type="ECO:0000313" key="3">
    <source>
        <dbReference type="EMBL" id="MCM1983164.1"/>
    </source>
</evidence>
<feature type="region of interest" description="Disordered" evidence="1">
    <location>
        <begin position="1"/>
        <end position="54"/>
    </location>
</feature>
<evidence type="ECO:0000256" key="2">
    <source>
        <dbReference type="SAM" id="Phobius"/>
    </source>
</evidence>
<dbReference type="RefSeq" id="WP_052287948.1">
    <property type="nucleotide sequence ID" value="NZ_JTHE03000057.1"/>
</dbReference>
<evidence type="ECO:0000313" key="4">
    <source>
        <dbReference type="Proteomes" id="UP000031561"/>
    </source>
</evidence>
<feature type="compositionally biased region" description="Polar residues" evidence="1">
    <location>
        <begin position="265"/>
        <end position="279"/>
    </location>
</feature>